<dbReference type="AlphaFoldDB" id="A0A1Y5SF64"/>
<evidence type="ECO:0000313" key="3">
    <source>
        <dbReference type="Proteomes" id="UP000193900"/>
    </source>
</evidence>
<sequence length="113" mass="11774">MTGFLAASLRRAIEEASLGLAGIFLITVGCGFLTTAGWIVLVAATDPMTAALSIGGIYTGVGFILLGAAAVKHKRAPQKWAKKMEEIEIPDVIQAFLAGLTAGTKAAQDRSRK</sequence>
<feature type="transmembrane region" description="Helical" evidence="1">
    <location>
        <begin position="20"/>
        <end position="44"/>
    </location>
</feature>
<accession>A0A1Y5SF64</accession>
<dbReference type="RefSeq" id="WP_085878394.1">
    <property type="nucleotide sequence ID" value="NZ_FWFZ01000006.1"/>
</dbReference>
<keyword evidence="1" id="KW-0472">Membrane</keyword>
<keyword evidence="1" id="KW-0812">Transmembrane</keyword>
<dbReference type="Proteomes" id="UP000193900">
    <property type="component" value="Unassembled WGS sequence"/>
</dbReference>
<feature type="transmembrane region" description="Helical" evidence="1">
    <location>
        <begin position="50"/>
        <end position="71"/>
    </location>
</feature>
<proteinExistence type="predicted"/>
<organism evidence="2 3">
    <name type="scientific">Roseisalinus antarcticus</name>
    <dbReference type="NCBI Taxonomy" id="254357"/>
    <lineage>
        <taxon>Bacteria</taxon>
        <taxon>Pseudomonadati</taxon>
        <taxon>Pseudomonadota</taxon>
        <taxon>Alphaproteobacteria</taxon>
        <taxon>Rhodobacterales</taxon>
        <taxon>Roseobacteraceae</taxon>
        <taxon>Roseisalinus</taxon>
    </lineage>
</organism>
<reference evidence="2 3" key="1">
    <citation type="submission" date="2017-03" db="EMBL/GenBank/DDBJ databases">
        <authorList>
            <person name="Afonso C.L."/>
            <person name="Miller P.J."/>
            <person name="Scott M.A."/>
            <person name="Spackman E."/>
            <person name="Goraichik I."/>
            <person name="Dimitrov K.M."/>
            <person name="Suarez D.L."/>
            <person name="Swayne D.E."/>
        </authorList>
    </citation>
    <scope>NUCLEOTIDE SEQUENCE [LARGE SCALE GENOMIC DNA]</scope>
    <source>
        <strain evidence="2 3">CECT 7023</strain>
    </source>
</reference>
<dbReference type="OrthoDB" id="7875633at2"/>
<keyword evidence="3" id="KW-1185">Reference proteome</keyword>
<keyword evidence="1" id="KW-1133">Transmembrane helix</keyword>
<evidence type="ECO:0000313" key="2">
    <source>
        <dbReference type="EMBL" id="SLN39430.1"/>
    </source>
</evidence>
<protein>
    <recommendedName>
        <fullName evidence="4">Holin-X, holin superfamily III</fullName>
    </recommendedName>
</protein>
<name>A0A1Y5SF64_9RHOB</name>
<evidence type="ECO:0008006" key="4">
    <source>
        <dbReference type="Google" id="ProtNLM"/>
    </source>
</evidence>
<dbReference type="EMBL" id="FWFZ01000006">
    <property type="protein sequence ID" value="SLN39430.1"/>
    <property type="molecule type" value="Genomic_DNA"/>
</dbReference>
<gene>
    <name evidence="2" type="ORF">ROA7023_01509</name>
</gene>
<evidence type="ECO:0000256" key="1">
    <source>
        <dbReference type="SAM" id="Phobius"/>
    </source>
</evidence>